<protein>
    <recommendedName>
        <fullName evidence="1">DDE-1 domain-containing protein</fullName>
    </recommendedName>
</protein>
<gene>
    <name evidence="2" type="ORF">PR048_001971</name>
</gene>
<proteinExistence type="predicted"/>
<name>A0ABQ9IIU8_9NEOP</name>
<comment type="caution">
    <text evidence="2">The sequence shown here is derived from an EMBL/GenBank/DDBJ whole genome shotgun (WGS) entry which is preliminary data.</text>
</comment>
<reference evidence="2 3" key="1">
    <citation type="submission" date="2023-02" db="EMBL/GenBank/DDBJ databases">
        <title>LHISI_Scaffold_Assembly.</title>
        <authorList>
            <person name="Stuart O.P."/>
            <person name="Cleave R."/>
            <person name="Magrath M.J.L."/>
            <person name="Mikheyev A.S."/>
        </authorList>
    </citation>
    <scope>NUCLEOTIDE SEQUENCE [LARGE SCALE GENOMIC DNA]</scope>
    <source>
        <strain evidence="2">Daus_M_001</strain>
        <tissue evidence="2">Leg muscle</tissue>
    </source>
</reference>
<dbReference type="InterPro" id="IPR004875">
    <property type="entry name" value="DDE_SF_endonuclease_dom"/>
</dbReference>
<dbReference type="Proteomes" id="UP001159363">
    <property type="component" value="Chromosome 1"/>
</dbReference>
<evidence type="ECO:0000313" key="2">
    <source>
        <dbReference type="EMBL" id="KAJ8896627.1"/>
    </source>
</evidence>
<dbReference type="EMBL" id="JARBHB010000001">
    <property type="protein sequence ID" value="KAJ8896627.1"/>
    <property type="molecule type" value="Genomic_DNA"/>
</dbReference>
<accession>A0ABQ9IIU8</accession>
<evidence type="ECO:0000259" key="1">
    <source>
        <dbReference type="Pfam" id="PF03184"/>
    </source>
</evidence>
<sequence>MTSVIFLDWFKNEFIPSVTKFHKEKKKKVQFLPPNITATLQQMDQGVIEKIKRIYRKQLLHHHFWQKRTKRA</sequence>
<feature type="domain" description="DDE-1" evidence="1">
    <location>
        <begin position="26"/>
        <end position="68"/>
    </location>
</feature>
<evidence type="ECO:0000313" key="3">
    <source>
        <dbReference type="Proteomes" id="UP001159363"/>
    </source>
</evidence>
<organism evidence="2 3">
    <name type="scientific">Dryococelus australis</name>
    <dbReference type="NCBI Taxonomy" id="614101"/>
    <lineage>
        <taxon>Eukaryota</taxon>
        <taxon>Metazoa</taxon>
        <taxon>Ecdysozoa</taxon>
        <taxon>Arthropoda</taxon>
        <taxon>Hexapoda</taxon>
        <taxon>Insecta</taxon>
        <taxon>Pterygota</taxon>
        <taxon>Neoptera</taxon>
        <taxon>Polyneoptera</taxon>
        <taxon>Phasmatodea</taxon>
        <taxon>Verophasmatodea</taxon>
        <taxon>Anareolatae</taxon>
        <taxon>Phasmatidae</taxon>
        <taxon>Eurycanthinae</taxon>
        <taxon>Dryococelus</taxon>
    </lineage>
</organism>
<dbReference type="Pfam" id="PF03184">
    <property type="entry name" value="DDE_1"/>
    <property type="match status" value="1"/>
</dbReference>
<keyword evidence="3" id="KW-1185">Reference proteome</keyword>